<gene>
    <name evidence="3" type="ORF">TSUD_408460</name>
</gene>
<feature type="compositionally biased region" description="Basic and acidic residues" evidence="1">
    <location>
        <begin position="123"/>
        <end position="132"/>
    </location>
</feature>
<feature type="compositionally biased region" description="Polar residues" evidence="1">
    <location>
        <begin position="151"/>
        <end position="170"/>
    </location>
</feature>
<dbReference type="Proteomes" id="UP000242715">
    <property type="component" value="Unassembled WGS sequence"/>
</dbReference>
<dbReference type="PANTHER" id="PTHR33223:SF10">
    <property type="entry name" value="AMINOTRANSFERASE-LIKE PLANT MOBILE DOMAIN-CONTAINING PROTEIN"/>
    <property type="match status" value="1"/>
</dbReference>
<evidence type="ECO:0000259" key="2">
    <source>
        <dbReference type="Pfam" id="PF03732"/>
    </source>
</evidence>
<dbReference type="OrthoDB" id="1740536at2759"/>
<protein>
    <recommendedName>
        <fullName evidence="2">Retrotransposon gag domain-containing protein</fullName>
    </recommendedName>
</protein>
<feature type="region of interest" description="Disordered" evidence="1">
    <location>
        <begin position="103"/>
        <end position="172"/>
    </location>
</feature>
<feature type="domain" description="Retrotransposon gag" evidence="2">
    <location>
        <begin position="227"/>
        <end position="310"/>
    </location>
</feature>
<reference evidence="4" key="1">
    <citation type="journal article" date="2017" name="Front. Plant Sci.">
        <title>Climate Clever Clovers: New Paradigm to Reduce the Environmental Footprint of Ruminants by Breeding Low Methanogenic Forages Utilizing Haplotype Variation.</title>
        <authorList>
            <person name="Kaur P."/>
            <person name="Appels R."/>
            <person name="Bayer P.E."/>
            <person name="Keeble-Gagnere G."/>
            <person name="Wang J."/>
            <person name="Hirakawa H."/>
            <person name="Shirasawa K."/>
            <person name="Vercoe P."/>
            <person name="Stefanova K."/>
            <person name="Durmic Z."/>
            <person name="Nichols P."/>
            <person name="Revell C."/>
            <person name="Isobe S.N."/>
            <person name="Edwards D."/>
            <person name="Erskine W."/>
        </authorList>
    </citation>
    <scope>NUCLEOTIDE SEQUENCE [LARGE SCALE GENOMIC DNA]</scope>
    <source>
        <strain evidence="4">cv. Daliak</strain>
    </source>
</reference>
<evidence type="ECO:0000313" key="3">
    <source>
        <dbReference type="EMBL" id="GAU50050.1"/>
    </source>
</evidence>
<dbReference type="PANTHER" id="PTHR33223">
    <property type="entry name" value="CCHC-TYPE DOMAIN-CONTAINING PROTEIN"/>
    <property type="match status" value="1"/>
</dbReference>
<proteinExistence type="predicted"/>
<organism evidence="3 4">
    <name type="scientific">Trifolium subterraneum</name>
    <name type="common">Subterranean clover</name>
    <dbReference type="NCBI Taxonomy" id="3900"/>
    <lineage>
        <taxon>Eukaryota</taxon>
        <taxon>Viridiplantae</taxon>
        <taxon>Streptophyta</taxon>
        <taxon>Embryophyta</taxon>
        <taxon>Tracheophyta</taxon>
        <taxon>Spermatophyta</taxon>
        <taxon>Magnoliopsida</taxon>
        <taxon>eudicotyledons</taxon>
        <taxon>Gunneridae</taxon>
        <taxon>Pentapetalae</taxon>
        <taxon>rosids</taxon>
        <taxon>fabids</taxon>
        <taxon>Fabales</taxon>
        <taxon>Fabaceae</taxon>
        <taxon>Papilionoideae</taxon>
        <taxon>50 kb inversion clade</taxon>
        <taxon>NPAAA clade</taxon>
        <taxon>Hologalegina</taxon>
        <taxon>IRL clade</taxon>
        <taxon>Trifolieae</taxon>
        <taxon>Trifolium</taxon>
    </lineage>
</organism>
<dbReference type="EMBL" id="DF974682">
    <property type="protein sequence ID" value="GAU50050.1"/>
    <property type="molecule type" value="Genomic_DNA"/>
</dbReference>
<dbReference type="AlphaFoldDB" id="A0A2Z6PGG5"/>
<feature type="region of interest" description="Disordered" evidence="1">
    <location>
        <begin position="187"/>
        <end position="214"/>
    </location>
</feature>
<sequence>MVMVVILTGQSNNELPLLDSQARGTPHMLLDMQLLSSSTPPRIVEPLHQECLQVQFPPSGGRLLLDATVRWFSGHHLLPINSGSNANNDDTINNADVVPPFTLNTDDPVIMPVDNTDQPIPETDPRDERETSLDSDDDDAVQFFPKRKKGNQPQATPGKPTSNPQPNSPRVSDVTALVDALRETIKIVNKQDAQPSRRRPDLERVQPPSQAQKQILLGVKGGTKCRIFPTTLLEGAMAWYRRLPQGSIISWKDLCKQFTSHFTVSRKHPKTDANLEAIVQGSNETLRSYIKRFNKEVVQVDVTDDMKKYLLRKNLRDGTKFKDMIVLTECDASDFKNAVIRFPKSTPYKPYQDKSRHCAYHKSCGHLTEDCIQLKDAIEILIRNGKLEDCVKKKENPRQEKREDNPDEGAKPEPPRAKGIAYSVTRPEDFYVPDKLKDTYAPLILNEWENFPETMVISEGVFYKHIIGSVKRKFGELISELKV</sequence>
<keyword evidence="4" id="KW-1185">Reference proteome</keyword>
<evidence type="ECO:0000313" key="4">
    <source>
        <dbReference type="Proteomes" id="UP000242715"/>
    </source>
</evidence>
<feature type="region of interest" description="Disordered" evidence="1">
    <location>
        <begin position="393"/>
        <end position="418"/>
    </location>
</feature>
<evidence type="ECO:0000256" key="1">
    <source>
        <dbReference type="SAM" id="MobiDB-lite"/>
    </source>
</evidence>
<name>A0A2Z6PGG5_TRISU</name>
<accession>A0A2Z6PGG5</accession>
<dbReference type="InterPro" id="IPR005162">
    <property type="entry name" value="Retrotrans_gag_dom"/>
</dbReference>
<dbReference type="Pfam" id="PF03732">
    <property type="entry name" value="Retrotrans_gag"/>
    <property type="match status" value="1"/>
</dbReference>
<feature type="compositionally biased region" description="Basic and acidic residues" evidence="1">
    <location>
        <begin position="393"/>
        <end position="416"/>
    </location>
</feature>